<dbReference type="InterPro" id="IPR003593">
    <property type="entry name" value="AAA+_ATPase"/>
</dbReference>
<dbReference type="Pfam" id="PF22341">
    <property type="entry name" value="GSPE_N1E"/>
    <property type="match status" value="1"/>
</dbReference>
<evidence type="ECO:0000256" key="8">
    <source>
        <dbReference type="ARBA" id="ARBA00022741"/>
    </source>
</evidence>
<comment type="catalytic activity">
    <reaction evidence="16">
        <text>ATP + H2O + cellular proteinSide 1 = ADP + phosphate + cellular proteinSide 2.</text>
        <dbReference type="EC" id="7.4.2.8"/>
    </reaction>
</comment>
<dbReference type="GO" id="GO:0016887">
    <property type="term" value="F:ATP hydrolysis activity"/>
    <property type="evidence" value="ECO:0007669"/>
    <property type="project" value="TreeGrafter"/>
</dbReference>
<evidence type="ECO:0000256" key="15">
    <source>
        <dbReference type="ARBA" id="ARBA00031283"/>
    </source>
</evidence>
<gene>
    <name evidence="20" type="ORF">MNBD_GAMMA06-287</name>
</gene>
<reference evidence="20" key="1">
    <citation type="submission" date="2018-06" db="EMBL/GenBank/DDBJ databases">
        <authorList>
            <person name="Zhirakovskaya E."/>
        </authorList>
    </citation>
    <scope>NUCLEOTIDE SEQUENCE</scope>
</reference>
<organism evidence="20">
    <name type="scientific">hydrothermal vent metagenome</name>
    <dbReference type="NCBI Taxonomy" id="652676"/>
    <lineage>
        <taxon>unclassified sequences</taxon>
        <taxon>metagenomes</taxon>
        <taxon>ecological metagenomes</taxon>
    </lineage>
</organism>
<dbReference type="GO" id="GO:0005886">
    <property type="term" value="C:plasma membrane"/>
    <property type="evidence" value="ECO:0007669"/>
    <property type="project" value="UniProtKB-SubCell"/>
</dbReference>
<dbReference type="GO" id="GO:0046872">
    <property type="term" value="F:metal ion binding"/>
    <property type="evidence" value="ECO:0007669"/>
    <property type="project" value="UniProtKB-KW"/>
</dbReference>
<evidence type="ECO:0000256" key="9">
    <source>
        <dbReference type="ARBA" id="ARBA00022833"/>
    </source>
</evidence>
<evidence type="ECO:0000256" key="10">
    <source>
        <dbReference type="ARBA" id="ARBA00022840"/>
    </source>
</evidence>
<evidence type="ECO:0000256" key="4">
    <source>
        <dbReference type="ARBA" id="ARBA00022448"/>
    </source>
</evidence>
<dbReference type="EC" id="7.4.2.8" evidence="14"/>
<evidence type="ECO:0000256" key="6">
    <source>
        <dbReference type="ARBA" id="ARBA00022519"/>
    </source>
</evidence>
<comment type="function">
    <text evidence="2">ATPase component of the type II secretion system required for the energy-dependent secretion of extracellular factors such as proteases and toxins from the periplasm. Acts as a molecular motor to provide the energy that is required for assembly of the pseudopilus and the extrusion of substrates generated in the cytoplasm.</text>
</comment>
<dbReference type="GO" id="GO:0005524">
    <property type="term" value="F:ATP binding"/>
    <property type="evidence" value="ECO:0007669"/>
    <property type="project" value="UniProtKB-KW"/>
</dbReference>
<evidence type="ECO:0000256" key="13">
    <source>
        <dbReference type="ARBA" id="ARBA00023136"/>
    </source>
</evidence>
<dbReference type="Gene3D" id="3.40.50.300">
    <property type="entry name" value="P-loop containing nucleotide triphosphate hydrolases"/>
    <property type="match status" value="1"/>
</dbReference>
<feature type="domain" description="Bacterial type II secretion system protein E" evidence="19">
    <location>
        <begin position="371"/>
        <end position="385"/>
    </location>
</feature>
<dbReference type="InterPro" id="IPR001482">
    <property type="entry name" value="T2SS/T4SS_dom"/>
</dbReference>
<evidence type="ECO:0000256" key="17">
    <source>
        <dbReference type="ARBA" id="ARBA00047206"/>
    </source>
</evidence>
<evidence type="ECO:0000256" key="2">
    <source>
        <dbReference type="ARBA" id="ARBA00003288"/>
    </source>
</evidence>
<evidence type="ECO:0000256" key="7">
    <source>
        <dbReference type="ARBA" id="ARBA00022723"/>
    </source>
</evidence>
<dbReference type="GO" id="GO:0015628">
    <property type="term" value="P:protein secretion by the type II secretion system"/>
    <property type="evidence" value="ECO:0007669"/>
    <property type="project" value="InterPro"/>
</dbReference>
<keyword evidence="6" id="KW-0997">Cell inner membrane</keyword>
<evidence type="ECO:0000256" key="16">
    <source>
        <dbReference type="ARBA" id="ARBA00034006"/>
    </source>
</evidence>
<comment type="subcellular location">
    <subcellularLocation>
        <location evidence="3">Cell inner membrane</location>
    </subcellularLocation>
</comment>
<evidence type="ECO:0000256" key="1">
    <source>
        <dbReference type="ARBA" id="ARBA00001947"/>
    </source>
</evidence>
<dbReference type="InterPro" id="IPR037257">
    <property type="entry name" value="T2SS_E_N_sf"/>
</dbReference>
<dbReference type="PANTHER" id="PTHR30258:SF27">
    <property type="entry name" value="BACTERIOPHAGE ADSORPTION PROTEIN B-RELATED"/>
    <property type="match status" value="1"/>
</dbReference>
<dbReference type="FunFam" id="3.30.450.90:FF:000001">
    <property type="entry name" value="Type II secretion system ATPase GspE"/>
    <property type="match status" value="1"/>
</dbReference>
<dbReference type="GO" id="GO:0015627">
    <property type="term" value="C:type II protein secretion system complex"/>
    <property type="evidence" value="ECO:0007669"/>
    <property type="project" value="InterPro"/>
</dbReference>
<sequence length="551" mass="60533">MPGMMKMMMNSSSANQDSANQDSANQDSIGQDIELPDDLSQNSPQSSPQNSVVSDAVEPDAPLTALALPYAFAKRHGVLIGQIEDDAVNILHCGSPDPIILAEVSRIARRKIILDSITDEQFTALLAQTYEQASDQAMAMMEGVGEELDLEELAETLEPEDLMESDDDAPIIRLINALLSEAIKVNASDVHIEPFEKHLRVRFRVDGMLREILQPPGNIAPLVISRIKVMAKLDIAEKRLPQDGRISLRVAGRGVDVRVSTLPSGHGERVVMRLLDKQAGRLDLKQLGMSKDIHDTFNDLLHKPHGIILVTGPTGSGKTTSLYAGLSILNVKSRNILTVEDPIEYYIDGIGQTQVNTKVDMTFARGLRSILRQDPDVVMIGEIRDLETASIAVQASLTGHLVLSTLHTNSAIGAISRLRDMGVEPFLLASSLIGVMAQRLVRDLCPHCKTPHEISTKEREWLGMADDDASVIYSPEGCHECNQLGYIGRSGVYEFIPIDHKLQNMIHEGESEQMMEEYARTISASLGQDGKRMILKGNTSLEEVLRVSRDD</sequence>
<evidence type="ECO:0000256" key="18">
    <source>
        <dbReference type="SAM" id="MobiDB-lite"/>
    </source>
</evidence>
<evidence type="ECO:0000256" key="3">
    <source>
        <dbReference type="ARBA" id="ARBA00004533"/>
    </source>
</evidence>
<feature type="region of interest" description="Disordered" evidence="18">
    <location>
        <begin position="1"/>
        <end position="55"/>
    </location>
</feature>
<dbReference type="EMBL" id="UOFD01000064">
    <property type="protein sequence ID" value="VAW53685.1"/>
    <property type="molecule type" value="Genomic_DNA"/>
</dbReference>
<protein>
    <recommendedName>
        <fullName evidence="14">protein-secreting ATPase</fullName>
        <ecNumber evidence="14">7.4.2.8</ecNumber>
    </recommendedName>
    <alternativeName>
        <fullName evidence="17">General secretion pathway protein E</fullName>
    </alternativeName>
    <alternativeName>
        <fullName evidence="15">Type II traffic warden ATPase</fullName>
    </alternativeName>
</protein>
<evidence type="ECO:0000259" key="19">
    <source>
        <dbReference type="PROSITE" id="PS00662"/>
    </source>
</evidence>
<keyword evidence="9" id="KW-0862">Zinc</keyword>
<name>A0A3B0WCU5_9ZZZZ</name>
<evidence type="ECO:0000256" key="11">
    <source>
        <dbReference type="ARBA" id="ARBA00022927"/>
    </source>
</evidence>
<dbReference type="SUPFAM" id="SSF160246">
    <property type="entry name" value="EspE N-terminal domain-like"/>
    <property type="match status" value="1"/>
</dbReference>
<feature type="compositionally biased region" description="Low complexity" evidence="18">
    <location>
        <begin position="40"/>
        <end position="54"/>
    </location>
</feature>
<dbReference type="SUPFAM" id="SSF52540">
    <property type="entry name" value="P-loop containing nucleoside triphosphate hydrolases"/>
    <property type="match status" value="1"/>
</dbReference>
<evidence type="ECO:0000256" key="14">
    <source>
        <dbReference type="ARBA" id="ARBA00024382"/>
    </source>
</evidence>
<feature type="compositionally biased region" description="Low complexity" evidence="18">
    <location>
        <begin position="1"/>
        <end position="28"/>
    </location>
</feature>
<dbReference type="PROSITE" id="PS00662">
    <property type="entry name" value="T2SP_E"/>
    <property type="match status" value="1"/>
</dbReference>
<accession>A0A3B0WCU5</accession>
<dbReference type="GO" id="GO:0008564">
    <property type="term" value="F:protein-exporting ATPase activity"/>
    <property type="evidence" value="ECO:0007669"/>
    <property type="project" value="UniProtKB-EC"/>
</dbReference>
<keyword evidence="5" id="KW-1003">Cell membrane</keyword>
<keyword evidence="4" id="KW-0813">Transport</keyword>
<keyword evidence="10" id="KW-0067">ATP-binding</keyword>
<dbReference type="InterPro" id="IPR013369">
    <property type="entry name" value="T2SS_GspE"/>
</dbReference>
<dbReference type="FunFam" id="3.40.50.300:FF:000398">
    <property type="entry name" value="Type IV pilus assembly ATPase PilB"/>
    <property type="match status" value="1"/>
</dbReference>
<keyword evidence="12" id="KW-1278">Translocase</keyword>
<dbReference type="SMART" id="SM00382">
    <property type="entry name" value="AAA"/>
    <property type="match status" value="1"/>
</dbReference>
<evidence type="ECO:0000256" key="5">
    <source>
        <dbReference type="ARBA" id="ARBA00022475"/>
    </source>
</evidence>
<dbReference type="NCBIfam" id="TIGR02533">
    <property type="entry name" value="type_II_gspE"/>
    <property type="match status" value="1"/>
</dbReference>
<keyword evidence="7" id="KW-0479">Metal-binding</keyword>
<keyword evidence="11" id="KW-0653">Protein transport</keyword>
<dbReference type="InterPro" id="IPR027417">
    <property type="entry name" value="P-loop_NTPase"/>
</dbReference>
<dbReference type="Gene3D" id="3.30.300.160">
    <property type="entry name" value="Type II secretion system, protein E, N-terminal domain"/>
    <property type="match status" value="1"/>
</dbReference>
<keyword evidence="8" id="KW-0547">Nucleotide-binding</keyword>
<dbReference type="Gene3D" id="3.30.450.90">
    <property type="match status" value="1"/>
</dbReference>
<evidence type="ECO:0000313" key="20">
    <source>
        <dbReference type="EMBL" id="VAW53685.1"/>
    </source>
</evidence>
<dbReference type="PANTHER" id="PTHR30258">
    <property type="entry name" value="TYPE II SECRETION SYSTEM PROTEIN GSPE-RELATED"/>
    <property type="match status" value="1"/>
</dbReference>
<keyword evidence="13" id="KW-0472">Membrane</keyword>
<dbReference type="CDD" id="cd01129">
    <property type="entry name" value="PulE-GspE-like"/>
    <property type="match status" value="1"/>
</dbReference>
<comment type="cofactor">
    <cofactor evidence="1">
        <name>Zn(2+)</name>
        <dbReference type="ChEBI" id="CHEBI:29105"/>
    </cofactor>
</comment>
<dbReference type="InterPro" id="IPR054757">
    <property type="entry name" value="GSPE_N1E"/>
</dbReference>
<dbReference type="AlphaFoldDB" id="A0A3B0WCU5"/>
<proteinExistence type="predicted"/>
<evidence type="ECO:0000256" key="12">
    <source>
        <dbReference type="ARBA" id="ARBA00022967"/>
    </source>
</evidence>
<dbReference type="Pfam" id="PF00437">
    <property type="entry name" value="T2SSE"/>
    <property type="match status" value="1"/>
</dbReference>